<comment type="similarity">
    <text evidence="1">Belongs to the FlgM family.</text>
</comment>
<dbReference type="EMBL" id="DXEV01000035">
    <property type="protein sequence ID" value="HIX56210.1"/>
    <property type="molecule type" value="Genomic_DNA"/>
</dbReference>
<keyword evidence="5" id="KW-0805">Transcription regulation</keyword>
<dbReference type="GO" id="GO:0044781">
    <property type="term" value="P:bacterial-type flagellum organization"/>
    <property type="evidence" value="ECO:0007669"/>
    <property type="project" value="UniProtKB-KW"/>
</dbReference>
<reference evidence="11" key="1">
    <citation type="journal article" date="2021" name="PeerJ">
        <title>Extensive microbial diversity within the chicken gut microbiome revealed by metagenomics and culture.</title>
        <authorList>
            <person name="Gilroy R."/>
            <person name="Ravi A."/>
            <person name="Getino M."/>
            <person name="Pursley I."/>
            <person name="Horton D.L."/>
            <person name="Alikhan N.F."/>
            <person name="Baker D."/>
            <person name="Gharbi K."/>
            <person name="Hall N."/>
            <person name="Watson M."/>
            <person name="Adriaenssens E.M."/>
            <person name="Foster-Nyarko E."/>
            <person name="Jarju S."/>
            <person name="Secka A."/>
            <person name="Antonio M."/>
            <person name="Oren A."/>
            <person name="Chaudhuri R.R."/>
            <person name="La Ragione R."/>
            <person name="Hildebrand F."/>
            <person name="Pallen M.J."/>
        </authorList>
    </citation>
    <scope>NUCLEOTIDE SEQUENCE</scope>
    <source>
        <strain evidence="11">USASDec5-558</strain>
    </source>
</reference>
<organism evidence="11 12">
    <name type="scientific">Candidatus Anaerobiospirillum pullistercoris</name>
    <dbReference type="NCBI Taxonomy" id="2838452"/>
    <lineage>
        <taxon>Bacteria</taxon>
        <taxon>Pseudomonadati</taxon>
        <taxon>Pseudomonadota</taxon>
        <taxon>Gammaproteobacteria</taxon>
        <taxon>Aeromonadales</taxon>
        <taxon>Succinivibrionaceae</taxon>
        <taxon>Anaerobiospirillum</taxon>
    </lineage>
</organism>
<dbReference type="SUPFAM" id="SSF101498">
    <property type="entry name" value="Anti-sigma factor FlgM"/>
    <property type="match status" value="1"/>
</dbReference>
<dbReference type="Pfam" id="PF04316">
    <property type="entry name" value="FlgM"/>
    <property type="match status" value="1"/>
</dbReference>
<keyword evidence="4" id="KW-1005">Bacterial flagellum biogenesis</keyword>
<evidence type="ECO:0000256" key="2">
    <source>
        <dbReference type="ARBA" id="ARBA00017823"/>
    </source>
</evidence>
<keyword evidence="11" id="KW-0282">Flagellum</keyword>
<evidence type="ECO:0000256" key="3">
    <source>
        <dbReference type="ARBA" id="ARBA00022491"/>
    </source>
</evidence>
<feature type="domain" description="Anti-sigma-28 factor FlgM C-terminal" evidence="10">
    <location>
        <begin position="44"/>
        <end position="97"/>
    </location>
</feature>
<reference evidence="11" key="2">
    <citation type="submission" date="2021-04" db="EMBL/GenBank/DDBJ databases">
        <authorList>
            <person name="Gilroy R."/>
        </authorList>
    </citation>
    <scope>NUCLEOTIDE SEQUENCE</scope>
    <source>
        <strain evidence="11">USASDec5-558</strain>
    </source>
</reference>
<proteinExistence type="inferred from homology"/>
<evidence type="ECO:0000313" key="11">
    <source>
        <dbReference type="EMBL" id="HIX56210.1"/>
    </source>
</evidence>
<keyword evidence="11" id="KW-0969">Cilium</keyword>
<keyword evidence="11" id="KW-0966">Cell projection</keyword>
<sequence>MAIDILRNHAIQAMPESVASRSTKVAPKAPESLRGDSLSTPSPDDVILTAAAQTFSQATNIARESDGVDYDKVAYFKQQLEQGTYHVDATHTAAKMLAESDALSFLLNE</sequence>
<gene>
    <name evidence="11" type="primary">flgM</name>
    <name evidence="11" type="ORF">H9850_01905</name>
</gene>
<evidence type="ECO:0000256" key="5">
    <source>
        <dbReference type="ARBA" id="ARBA00023015"/>
    </source>
</evidence>
<accession>A0A9D1WBN9</accession>
<dbReference type="InterPro" id="IPR035890">
    <property type="entry name" value="Anti-sigma-28_factor_FlgM_sf"/>
</dbReference>
<comment type="function">
    <text evidence="7">Responsible for the coupling of flagellin expression to flagellar assembly by preventing expression of the flagellin genes when a component of the middle class of proteins is defective. It negatively regulates flagellar genes by inhibiting the activity of FliA by directly binding to FliA.</text>
</comment>
<feature type="region of interest" description="Disordered" evidence="9">
    <location>
        <begin position="16"/>
        <end position="42"/>
    </location>
</feature>
<evidence type="ECO:0000256" key="1">
    <source>
        <dbReference type="ARBA" id="ARBA00005322"/>
    </source>
</evidence>
<keyword evidence="3" id="KW-0678">Repressor</keyword>
<dbReference type="GO" id="GO:0045892">
    <property type="term" value="P:negative regulation of DNA-templated transcription"/>
    <property type="evidence" value="ECO:0007669"/>
    <property type="project" value="InterPro"/>
</dbReference>
<comment type="caution">
    <text evidence="11">The sequence shown here is derived from an EMBL/GenBank/DDBJ whole genome shotgun (WGS) entry which is preliminary data.</text>
</comment>
<evidence type="ECO:0000313" key="12">
    <source>
        <dbReference type="Proteomes" id="UP000886829"/>
    </source>
</evidence>
<evidence type="ECO:0000256" key="7">
    <source>
        <dbReference type="ARBA" id="ARBA00024739"/>
    </source>
</evidence>
<dbReference type="NCBIfam" id="TIGR03824">
    <property type="entry name" value="FlgM_jcvi"/>
    <property type="match status" value="1"/>
</dbReference>
<dbReference type="AlphaFoldDB" id="A0A9D1WBN9"/>
<evidence type="ECO:0000256" key="4">
    <source>
        <dbReference type="ARBA" id="ARBA00022795"/>
    </source>
</evidence>
<keyword evidence="6" id="KW-0804">Transcription</keyword>
<protein>
    <recommendedName>
        <fullName evidence="2">Negative regulator of flagellin synthesis</fullName>
    </recommendedName>
    <alternativeName>
        <fullName evidence="8">Anti-sigma-28 factor</fullName>
    </alternativeName>
</protein>
<evidence type="ECO:0000256" key="6">
    <source>
        <dbReference type="ARBA" id="ARBA00023163"/>
    </source>
</evidence>
<evidence type="ECO:0000256" key="8">
    <source>
        <dbReference type="ARBA" id="ARBA00030117"/>
    </source>
</evidence>
<dbReference type="Proteomes" id="UP000886829">
    <property type="component" value="Unassembled WGS sequence"/>
</dbReference>
<dbReference type="InterPro" id="IPR007412">
    <property type="entry name" value="FlgM"/>
</dbReference>
<evidence type="ECO:0000259" key="10">
    <source>
        <dbReference type="Pfam" id="PF04316"/>
    </source>
</evidence>
<dbReference type="InterPro" id="IPR031316">
    <property type="entry name" value="FlgM_C"/>
</dbReference>
<name>A0A9D1WBN9_9GAMM</name>
<evidence type="ECO:0000256" key="9">
    <source>
        <dbReference type="SAM" id="MobiDB-lite"/>
    </source>
</evidence>